<dbReference type="Proteomes" id="UP000275267">
    <property type="component" value="Unassembled WGS sequence"/>
</dbReference>
<comment type="caution">
    <text evidence="1">The sequence shown here is derived from an EMBL/GenBank/DDBJ whole genome shotgun (WGS) entry which is preliminary data.</text>
</comment>
<gene>
    <name evidence="1" type="ORF">C2845_PM05G03540</name>
</gene>
<protein>
    <submittedName>
        <fullName evidence="1">Uncharacterized protein</fullName>
    </submittedName>
</protein>
<dbReference type="AlphaFoldDB" id="A0A3L6T2E9"/>
<keyword evidence="2" id="KW-1185">Reference proteome</keyword>
<evidence type="ECO:0000313" key="1">
    <source>
        <dbReference type="EMBL" id="RLN29995.1"/>
    </source>
</evidence>
<dbReference type="OrthoDB" id="665957at2759"/>
<dbReference type="EMBL" id="PQIB02000003">
    <property type="protein sequence ID" value="RLN29995.1"/>
    <property type="molecule type" value="Genomic_DNA"/>
</dbReference>
<name>A0A3L6T2E9_PANMI</name>
<accession>A0A3L6T2E9</accession>
<reference evidence="2" key="1">
    <citation type="journal article" date="2019" name="Nat. Commun.">
        <title>The genome of broomcorn millet.</title>
        <authorList>
            <person name="Zou C."/>
            <person name="Miki D."/>
            <person name="Li D."/>
            <person name="Tang Q."/>
            <person name="Xiao L."/>
            <person name="Rajput S."/>
            <person name="Deng P."/>
            <person name="Jia W."/>
            <person name="Huang R."/>
            <person name="Zhang M."/>
            <person name="Sun Y."/>
            <person name="Hu J."/>
            <person name="Fu X."/>
            <person name="Schnable P.S."/>
            <person name="Li F."/>
            <person name="Zhang H."/>
            <person name="Feng B."/>
            <person name="Zhu X."/>
            <person name="Liu R."/>
            <person name="Schnable J.C."/>
            <person name="Zhu J.-K."/>
            <person name="Zhang H."/>
        </authorList>
    </citation>
    <scope>NUCLEOTIDE SEQUENCE [LARGE SCALE GENOMIC DNA]</scope>
</reference>
<evidence type="ECO:0000313" key="2">
    <source>
        <dbReference type="Proteomes" id="UP000275267"/>
    </source>
</evidence>
<proteinExistence type="predicted"/>
<organism evidence="1 2">
    <name type="scientific">Panicum miliaceum</name>
    <name type="common">Proso millet</name>
    <name type="synonym">Broomcorn millet</name>
    <dbReference type="NCBI Taxonomy" id="4540"/>
    <lineage>
        <taxon>Eukaryota</taxon>
        <taxon>Viridiplantae</taxon>
        <taxon>Streptophyta</taxon>
        <taxon>Embryophyta</taxon>
        <taxon>Tracheophyta</taxon>
        <taxon>Spermatophyta</taxon>
        <taxon>Magnoliopsida</taxon>
        <taxon>Liliopsida</taxon>
        <taxon>Poales</taxon>
        <taxon>Poaceae</taxon>
        <taxon>PACMAD clade</taxon>
        <taxon>Panicoideae</taxon>
        <taxon>Panicodae</taxon>
        <taxon>Paniceae</taxon>
        <taxon>Panicinae</taxon>
        <taxon>Panicum</taxon>
        <taxon>Panicum sect. Panicum</taxon>
    </lineage>
</organism>
<sequence length="201" mass="22328">MSNFRVLCMFRLDGITQATMFTVDSSWSNKNIGDITPSLQWPDFLGRAGGSRYFCIEGRILVELDGSTDDSSPSVLPAIEESYQRCKYFVTEGRDGKPRFVTVFNNTMKVLAKFHSGEWALENSVLLSEATRGLPGYQPSFFIYGQDILTRVCRTVAPYSIDLETMEAEPTTGDMGPMEYRKQGPSSGSGWAPVARWMGAG</sequence>